<dbReference type="HOGENOM" id="CLU_1974481_0_0_1"/>
<dbReference type="Proteomes" id="UP000011115">
    <property type="component" value="Unassembled WGS sequence"/>
</dbReference>
<dbReference type="PaxDb" id="4113-PGSC0003DMT400086136"/>
<evidence type="ECO:0000313" key="1">
    <source>
        <dbReference type="EnsemblPlants" id="PGSC0003DMT400086136"/>
    </source>
</evidence>
<sequence>MEGFGGLRAFSGQIWSVSPVNALPAPELVVRSSEQLKVLEQRRTEKEARRSKLVLAMLLAGAAFAYRRDERIGGGARFTTGFRGCSLTVVGRRFAGGIVEEEEERWCSRTLEERERDKTSCLWFIPK</sequence>
<dbReference type="InParanoid" id="M1DB22"/>
<protein>
    <submittedName>
        <fullName evidence="1">Uncharacterized protein</fullName>
    </submittedName>
</protein>
<reference evidence="2" key="1">
    <citation type="journal article" date="2011" name="Nature">
        <title>Genome sequence and analysis of the tuber crop potato.</title>
        <authorList>
            <consortium name="The Potato Genome Sequencing Consortium"/>
        </authorList>
    </citation>
    <scope>NUCLEOTIDE SEQUENCE [LARGE SCALE GENOMIC DNA]</scope>
    <source>
        <strain evidence="2">cv. DM1-3 516 R44</strain>
    </source>
</reference>
<accession>M1DB22</accession>
<proteinExistence type="predicted"/>
<evidence type="ECO:0000313" key="2">
    <source>
        <dbReference type="Proteomes" id="UP000011115"/>
    </source>
</evidence>
<dbReference type="EnsemblPlants" id="PGSC0003DMT400086136">
    <property type="protein sequence ID" value="PGSC0003DMT400086136"/>
    <property type="gene ID" value="PGSC0003DMG400035707"/>
</dbReference>
<name>M1DB22_SOLTU</name>
<dbReference type="Gramene" id="PGSC0003DMT400086136">
    <property type="protein sequence ID" value="PGSC0003DMT400086136"/>
    <property type="gene ID" value="PGSC0003DMG400035707"/>
</dbReference>
<keyword evidence="2" id="KW-1185">Reference proteome</keyword>
<reference evidence="1" key="2">
    <citation type="submission" date="2015-06" db="UniProtKB">
        <authorList>
            <consortium name="EnsemblPlants"/>
        </authorList>
    </citation>
    <scope>IDENTIFICATION</scope>
    <source>
        <strain evidence="1">DM1-3 516 R44</strain>
    </source>
</reference>
<dbReference type="AlphaFoldDB" id="M1DB22"/>
<organism evidence="1 2">
    <name type="scientific">Solanum tuberosum</name>
    <name type="common">Potato</name>
    <dbReference type="NCBI Taxonomy" id="4113"/>
    <lineage>
        <taxon>Eukaryota</taxon>
        <taxon>Viridiplantae</taxon>
        <taxon>Streptophyta</taxon>
        <taxon>Embryophyta</taxon>
        <taxon>Tracheophyta</taxon>
        <taxon>Spermatophyta</taxon>
        <taxon>Magnoliopsida</taxon>
        <taxon>eudicotyledons</taxon>
        <taxon>Gunneridae</taxon>
        <taxon>Pentapetalae</taxon>
        <taxon>asterids</taxon>
        <taxon>lamiids</taxon>
        <taxon>Solanales</taxon>
        <taxon>Solanaceae</taxon>
        <taxon>Solanoideae</taxon>
        <taxon>Solaneae</taxon>
        <taxon>Solanum</taxon>
    </lineage>
</organism>